<accession>A0A177EZA6</accession>
<proteinExistence type="predicted"/>
<organism evidence="2 3">
    <name type="scientific">Fonsecaea monophora</name>
    <dbReference type="NCBI Taxonomy" id="254056"/>
    <lineage>
        <taxon>Eukaryota</taxon>
        <taxon>Fungi</taxon>
        <taxon>Dikarya</taxon>
        <taxon>Ascomycota</taxon>
        <taxon>Pezizomycotina</taxon>
        <taxon>Eurotiomycetes</taxon>
        <taxon>Chaetothyriomycetidae</taxon>
        <taxon>Chaetothyriales</taxon>
        <taxon>Herpotrichiellaceae</taxon>
        <taxon>Fonsecaea</taxon>
    </lineage>
</organism>
<dbReference type="OrthoDB" id="4120939at2759"/>
<reference evidence="2 3" key="1">
    <citation type="submission" date="2016-03" db="EMBL/GenBank/DDBJ databases">
        <title>Draft genome sequence of the Fonsecaea monophora CBS 269.37.</title>
        <authorList>
            <person name="Bombassaro A."/>
            <person name="Vinicius W.A."/>
            <person name="De Hoog S."/>
            <person name="Sun J."/>
            <person name="Souza E.M."/>
            <person name="Raittz R.T."/>
            <person name="Costa F."/>
            <person name="Leao A.C."/>
            <person name="Tadra-Sfeir M.Z."/>
            <person name="Baura V."/>
            <person name="Balsanelli E."/>
            <person name="Pedrosa F.O."/>
            <person name="Moreno L.F."/>
            <person name="Steffens M.B."/>
            <person name="Xi L."/>
            <person name="Bocca A.L."/>
            <person name="Felipe M.S."/>
            <person name="Teixeira M."/>
            <person name="Telles Filho F.Q."/>
            <person name="Azevedo C.M."/>
            <person name="Gomes R."/>
            <person name="Vicente V.A."/>
        </authorList>
    </citation>
    <scope>NUCLEOTIDE SEQUENCE [LARGE SCALE GENOMIC DNA]</scope>
    <source>
        <strain evidence="2 3">CBS 269.37</strain>
    </source>
</reference>
<feature type="compositionally biased region" description="Polar residues" evidence="1">
    <location>
        <begin position="133"/>
        <end position="144"/>
    </location>
</feature>
<sequence>MGLIKTAIIAGVGIYAVKKMSKSNENRRTNPAPGPTQDRGFHQQYFDEPPYYSPGGPYQDDKRAYHQQQHPPPQENFVPLEFTEPRGGRRRQQQQQEDRHPKVLTTSNSAYSPLPHGYNHQDHDGHVYGYDATAQNASESTSNLYAYPNNAPPPHYDNGRQRRQQQQHHGFVEPDEVSDPTFDAPRRGENGKRTGFLDTLAHQAMSIKDGRGKDLVGKLLAR</sequence>
<evidence type="ECO:0000313" key="3">
    <source>
        <dbReference type="Proteomes" id="UP000077002"/>
    </source>
</evidence>
<name>A0A177EZA6_9EURO</name>
<dbReference type="EMBL" id="LVKK01000074">
    <property type="protein sequence ID" value="OAG37308.1"/>
    <property type="molecule type" value="Genomic_DNA"/>
</dbReference>
<feature type="region of interest" description="Disordered" evidence="1">
    <location>
        <begin position="20"/>
        <end position="196"/>
    </location>
</feature>
<evidence type="ECO:0000256" key="1">
    <source>
        <dbReference type="SAM" id="MobiDB-lite"/>
    </source>
</evidence>
<gene>
    <name evidence="2" type="ORF">AYO21_08493</name>
</gene>
<keyword evidence="3" id="KW-1185">Reference proteome</keyword>
<protein>
    <submittedName>
        <fullName evidence="2">Uncharacterized protein</fullName>
    </submittedName>
</protein>
<dbReference type="GeneID" id="34603636"/>
<comment type="caution">
    <text evidence="2">The sequence shown here is derived from an EMBL/GenBank/DDBJ whole genome shotgun (WGS) entry which is preliminary data.</text>
</comment>
<evidence type="ECO:0000313" key="2">
    <source>
        <dbReference type="EMBL" id="OAG37308.1"/>
    </source>
</evidence>
<dbReference type="RefSeq" id="XP_022509260.1">
    <property type="nucleotide sequence ID" value="XM_022658436.1"/>
</dbReference>
<dbReference type="AlphaFoldDB" id="A0A177EZA6"/>
<dbReference type="Proteomes" id="UP000077002">
    <property type="component" value="Unassembled WGS sequence"/>
</dbReference>